<evidence type="ECO:0008006" key="5">
    <source>
        <dbReference type="Google" id="ProtNLM"/>
    </source>
</evidence>
<reference evidence="3 4" key="1">
    <citation type="submission" date="2018-03" db="EMBL/GenBank/DDBJ databases">
        <title>Ahniella affigens gen. nov., sp. nov., a gammaproteobacterium isolated from sandy soil near a stream.</title>
        <authorList>
            <person name="Ko Y."/>
            <person name="Kim J.-H."/>
        </authorList>
    </citation>
    <scope>NUCLEOTIDE SEQUENCE [LARGE SCALE GENOMIC DNA]</scope>
    <source>
        <strain evidence="3 4">D13</strain>
    </source>
</reference>
<keyword evidence="2" id="KW-0732">Signal</keyword>
<dbReference type="AlphaFoldDB" id="A0A2P1PVH9"/>
<feature type="signal peptide" evidence="2">
    <location>
        <begin position="1"/>
        <end position="22"/>
    </location>
</feature>
<keyword evidence="4" id="KW-1185">Reference proteome</keyword>
<proteinExistence type="predicted"/>
<evidence type="ECO:0000313" key="4">
    <source>
        <dbReference type="Proteomes" id="UP000241074"/>
    </source>
</evidence>
<reference evidence="3 4" key="2">
    <citation type="submission" date="2018-03" db="EMBL/GenBank/DDBJ databases">
        <authorList>
            <person name="Keele B.F."/>
        </authorList>
    </citation>
    <scope>NUCLEOTIDE SEQUENCE [LARGE SCALE GENOMIC DNA]</scope>
    <source>
        <strain evidence="3 4">D13</strain>
    </source>
</reference>
<sequence>MPCLRAAVFVVLWCHCCIAASAGDDTRSVSREGRVNSAHVAHGPSSLFPPFFDVRESPERESIKEQSGPSLPQLDLPIRHSGNAPSSSHDLGGVRAPGTFNLIRRTLLSPISMNSTIAEPSLAGQGRAILETYNTYAAITSDNGQTRSYIDPDNTFPLTPVEFSNGVCCDQRVAQDPTRDLVFWYMQYRQTFGGINGVRLAMAQGSAGLETNTWSYWNFVPSQFGLTDVWIDFPHLQVGANFLYFTSNLFRISDDTFYGSVIVRISLDELAASGPINFRYLVSGRGSVMIIPGYGSIGSRPGTNFMNFANVLTSNSIEVTAWPEGSNDLNHRTITGLSTTQLTGFTCLAPNGSNPCARSNARMQSGWLTDTEIGLAWHSAAVGGRTKPFTRVLVLNRTNLTVLSELDIWSNDIAWLYPAFAVNARGHVAGTINLLGGTVHNSLISVIRDDYTPDIAANGWEGYTIWTGDDSLNSWGDYNGAMAHERYSNTWLGMGHSKSFGLANPVSFWVGRERDVLLPLTVTRSGNAASLGTVQTDFGGIVCGSQCSTNVLVGTVVTLSVSAPADVGFAGWSGGCTGTNACQLDMASSATVNAEFVMLPPLLVDGFE</sequence>
<dbReference type="KEGG" id="xba:C7S18_17465"/>
<dbReference type="Proteomes" id="UP000241074">
    <property type="component" value="Chromosome"/>
</dbReference>
<evidence type="ECO:0000256" key="1">
    <source>
        <dbReference type="SAM" id="MobiDB-lite"/>
    </source>
</evidence>
<evidence type="ECO:0000313" key="3">
    <source>
        <dbReference type="EMBL" id="AVP98857.1"/>
    </source>
</evidence>
<accession>A0A2P1PVH9</accession>
<name>A0A2P1PVH9_9GAMM</name>
<feature type="region of interest" description="Disordered" evidence="1">
    <location>
        <begin position="58"/>
        <end position="93"/>
    </location>
</feature>
<feature type="chain" id="PRO_5015166418" description="Bacterial repeat domain-containing protein" evidence="2">
    <location>
        <begin position="23"/>
        <end position="608"/>
    </location>
</feature>
<organism evidence="3 4">
    <name type="scientific">Ahniella affigens</name>
    <dbReference type="NCBI Taxonomy" id="2021234"/>
    <lineage>
        <taxon>Bacteria</taxon>
        <taxon>Pseudomonadati</taxon>
        <taxon>Pseudomonadota</taxon>
        <taxon>Gammaproteobacteria</taxon>
        <taxon>Lysobacterales</taxon>
        <taxon>Rhodanobacteraceae</taxon>
        <taxon>Ahniella</taxon>
    </lineage>
</organism>
<evidence type="ECO:0000256" key="2">
    <source>
        <dbReference type="SAM" id="SignalP"/>
    </source>
</evidence>
<gene>
    <name evidence="3" type="ORF">C7S18_17465</name>
</gene>
<protein>
    <recommendedName>
        <fullName evidence="5">Bacterial repeat domain-containing protein</fullName>
    </recommendedName>
</protein>
<dbReference type="EMBL" id="CP027860">
    <property type="protein sequence ID" value="AVP98857.1"/>
    <property type="molecule type" value="Genomic_DNA"/>
</dbReference>